<dbReference type="EMBL" id="BJWI01000002">
    <property type="protein sequence ID" value="GEM00883.1"/>
    <property type="molecule type" value="Genomic_DNA"/>
</dbReference>
<evidence type="ECO:0000313" key="2">
    <source>
        <dbReference type="EMBL" id="SFO95101.1"/>
    </source>
</evidence>
<dbReference type="Proteomes" id="UP000321547">
    <property type="component" value="Unassembled WGS sequence"/>
</dbReference>
<evidence type="ECO:0000313" key="4">
    <source>
        <dbReference type="Proteomes" id="UP000321547"/>
    </source>
</evidence>
<evidence type="ECO:0000313" key="3">
    <source>
        <dbReference type="Proteomes" id="UP000242243"/>
    </source>
</evidence>
<proteinExistence type="predicted"/>
<reference evidence="1 4" key="2">
    <citation type="submission" date="2019-07" db="EMBL/GenBank/DDBJ databases">
        <title>Whole genome shotgun sequence of Halolactibacillus halophilus NBRC 100868.</title>
        <authorList>
            <person name="Hosoyama A."/>
            <person name="Uohara A."/>
            <person name="Ohji S."/>
            <person name="Ichikawa N."/>
        </authorList>
    </citation>
    <scope>NUCLEOTIDE SEQUENCE [LARGE SCALE GENOMIC DNA]</scope>
    <source>
        <strain evidence="1 4">NBRC 100868</strain>
    </source>
</reference>
<dbReference type="STRING" id="306540.SAMN05421839_1029"/>
<dbReference type="EMBL" id="FOXC01000002">
    <property type="protein sequence ID" value="SFO95101.1"/>
    <property type="molecule type" value="Genomic_DNA"/>
</dbReference>
<accession>A0A1I5LEF7</accession>
<gene>
    <name evidence="1" type="ORF">HHA03_04150</name>
    <name evidence="2" type="ORF">SAMN05421839_1029</name>
</gene>
<keyword evidence="4" id="KW-1185">Reference proteome</keyword>
<reference evidence="2 3" key="1">
    <citation type="submission" date="2016-10" db="EMBL/GenBank/DDBJ databases">
        <authorList>
            <person name="de Groot N.N."/>
        </authorList>
    </citation>
    <scope>NUCLEOTIDE SEQUENCE [LARGE SCALE GENOMIC DNA]</scope>
    <source>
        <strain evidence="2 3">DSM 17073</strain>
    </source>
</reference>
<evidence type="ECO:0000313" key="1">
    <source>
        <dbReference type="EMBL" id="GEM00883.1"/>
    </source>
</evidence>
<dbReference type="Proteomes" id="UP000242243">
    <property type="component" value="Unassembled WGS sequence"/>
</dbReference>
<name>A0A1I5LEF7_9BACI</name>
<protein>
    <submittedName>
        <fullName evidence="2">Uncharacterized protein</fullName>
    </submittedName>
</protein>
<organism evidence="2 3">
    <name type="scientific">Halolactibacillus halophilus</name>
    <dbReference type="NCBI Taxonomy" id="306540"/>
    <lineage>
        <taxon>Bacteria</taxon>
        <taxon>Bacillati</taxon>
        <taxon>Bacillota</taxon>
        <taxon>Bacilli</taxon>
        <taxon>Bacillales</taxon>
        <taxon>Bacillaceae</taxon>
        <taxon>Halolactibacillus</taxon>
    </lineage>
</organism>
<dbReference type="AlphaFoldDB" id="A0A1I5LEF7"/>
<sequence>MNIKDEDFKKVMIKANEHFGVDPAYFGEEGYYFVQMQLIKMGYSLPKPYSDEDYNDAKKIGLDLDDWNDYKRYYKLEEYAAIT</sequence>
<dbReference type="RefSeq" id="WP_089829537.1">
    <property type="nucleotide sequence ID" value="NZ_BJWI01000002.1"/>
</dbReference>
<dbReference type="OrthoDB" id="10003599at2"/>